<gene>
    <name evidence="8" type="ORF">PITCH_A640030</name>
</gene>
<dbReference type="PANTHER" id="PTHR23200">
    <property type="entry name" value="METALLO-BETA-LACTAMASE DOMAIN-CONTAINING PROTEIN 1"/>
    <property type="match status" value="1"/>
</dbReference>
<dbReference type="SUPFAM" id="SSF56281">
    <property type="entry name" value="Metallo-hydrolase/oxidoreductase"/>
    <property type="match status" value="1"/>
</dbReference>
<dbReference type="SMART" id="SM00849">
    <property type="entry name" value="Lactamase_B"/>
    <property type="match status" value="1"/>
</dbReference>
<evidence type="ECO:0000313" key="8">
    <source>
        <dbReference type="EMBL" id="SPD75487.1"/>
    </source>
</evidence>
<dbReference type="InterPro" id="IPR039344">
    <property type="entry name" value="MBLAC1"/>
</dbReference>
<evidence type="ECO:0000256" key="4">
    <source>
        <dbReference type="ARBA" id="ARBA00032988"/>
    </source>
</evidence>
<sequence>MAEIKVLITGHHSKDSEKRPYIGSTVTLIKGQSNIIVDTGSFLDKDKLIKELKNEGLRPEDISAVIITHLDLDHIVNTYLFKNAKVFCKFRGGEYPGQTHFPSEGRLQRTNLLKKDLVDKDVEIILTPGHAEDLISVIVNTAEGKVVIAGDAIPSKEWTDFKRQPSPLITDIEKFNHSRRRIVEVADYIVPGHGEMFKVKKSNL</sequence>
<dbReference type="InterPro" id="IPR001279">
    <property type="entry name" value="Metallo-B-lactamas"/>
</dbReference>
<evidence type="ECO:0000256" key="3">
    <source>
        <dbReference type="ARBA" id="ARBA00014856"/>
    </source>
</evidence>
<organism evidence="8">
    <name type="scientific">uncultured Desulfobacterium sp</name>
    <dbReference type="NCBI Taxonomy" id="201089"/>
    <lineage>
        <taxon>Bacteria</taxon>
        <taxon>Pseudomonadati</taxon>
        <taxon>Thermodesulfobacteriota</taxon>
        <taxon>Desulfobacteria</taxon>
        <taxon>Desulfobacterales</taxon>
        <taxon>Desulfobacteriaceae</taxon>
        <taxon>Desulfobacterium</taxon>
        <taxon>environmental samples</taxon>
    </lineage>
</organism>
<evidence type="ECO:0000256" key="5">
    <source>
        <dbReference type="ARBA" id="ARBA00044690"/>
    </source>
</evidence>
<dbReference type="Gene3D" id="3.60.15.10">
    <property type="entry name" value="Ribonuclease Z/Hydroxyacylglutathione hydrolase-like"/>
    <property type="match status" value="1"/>
</dbReference>
<comment type="function">
    <text evidence="6">Endoribonuclease that catalyzes the hydrolysis of histone-coding pre-mRNA 3'-end. Involved in histone pre-mRNA processing during the S-phase of the cell cycle, which is required for entering/progressing through S-phase. Cleaves histone pre-mRNA at a major and a minor cleavage site after the 5'-ACCCA-3' and the 5'-ACCCACA-3' sequence, respectively, and located downstream of the stem-loop. May require the presence of the HDE element located at the histone pre-RNA 3'-end to avoid non-specific cleavage.</text>
</comment>
<dbReference type="GO" id="GO:0016787">
    <property type="term" value="F:hydrolase activity"/>
    <property type="evidence" value="ECO:0007669"/>
    <property type="project" value="UniProtKB-KW"/>
</dbReference>
<dbReference type="EMBL" id="OJIN01000208">
    <property type="protein sequence ID" value="SPD75487.1"/>
    <property type="molecule type" value="Genomic_DNA"/>
</dbReference>
<evidence type="ECO:0000256" key="2">
    <source>
        <dbReference type="ARBA" id="ARBA00011738"/>
    </source>
</evidence>
<protein>
    <recommendedName>
        <fullName evidence="3">Metallo-beta-lactamase domain-containing protein 1</fullName>
    </recommendedName>
    <alternativeName>
        <fullName evidence="4">Endoribonuclease MBLAC1</fullName>
    </alternativeName>
</protein>
<keyword evidence="8" id="KW-0378">Hydrolase</keyword>
<dbReference type="CDD" id="cd07711">
    <property type="entry name" value="MBLAC1-like_MBL-fold"/>
    <property type="match status" value="1"/>
</dbReference>
<dbReference type="Pfam" id="PF00753">
    <property type="entry name" value="Lactamase_B"/>
    <property type="match status" value="1"/>
</dbReference>
<comment type="catalytic activity">
    <reaction evidence="5">
        <text>a ribonucleotidyl-ribonucleotide-RNA + H2O = a 3'-end ribonucleotide-RNA + a 5'-end 5'-phospho-ribonucleoside-RNA + H(+)</text>
        <dbReference type="Rhea" id="RHEA:68096"/>
        <dbReference type="Rhea" id="RHEA-COMP:15179"/>
        <dbReference type="Rhea" id="RHEA-COMP:17355"/>
        <dbReference type="Rhea" id="RHEA-COMP:17428"/>
        <dbReference type="ChEBI" id="CHEBI:15377"/>
        <dbReference type="ChEBI" id="CHEBI:15378"/>
        <dbReference type="ChEBI" id="CHEBI:74896"/>
        <dbReference type="ChEBI" id="CHEBI:138282"/>
        <dbReference type="ChEBI" id="CHEBI:173118"/>
    </reaction>
    <physiologicalReaction direction="left-to-right" evidence="5">
        <dbReference type="Rhea" id="RHEA:68097"/>
    </physiologicalReaction>
</comment>
<reference evidence="8" key="1">
    <citation type="submission" date="2018-01" db="EMBL/GenBank/DDBJ databases">
        <authorList>
            <person name="Regsiter A."/>
            <person name="William W."/>
        </authorList>
    </citation>
    <scope>NUCLEOTIDE SEQUENCE</scope>
    <source>
        <strain evidence="8">TRIP AH-1</strain>
    </source>
</reference>
<evidence type="ECO:0000256" key="6">
    <source>
        <dbReference type="ARBA" id="ARBA00045869"/>
    </source>
</evidence>
<dbReference type="GO" id="GO:0005829">
    <property type="term" value="C:cytosol"/>
    <property type="evidence" value="ECO:0007669"/>
    <property type="project" value="UniProtKB-SubCell"/>
</dbReference>
<dbReference type="PANTHER" id="PTHR23200:SF48">
    <property type="entry name" value="METALLO-BETA-LACTAMASE DOMAIN-CONTAINING PROTEIN 1"/>
    <property type="match status" value="1"/>
</dbReference>
<proteinExistence type="predicted"/>
<dbReference type="InterPro" id="IPR036866">
    <property type="entry name" value="RibonucZ/Hydroxyglut_hydro"/>
</dbReference>
<evidence type="ECO:0000259" key="7">
    <source>
        <dbReference type="SMART" id="SM00849"/>
    </source>
</evidence>
<evidence type="ECO:0000256" key="1">
    <source>
        <dbReference type="ARBA" id="ARBA00004514"/>
    </source>
</evidence>
<name>A0A445N180_9BACT</name>
<accession>A0A445N180</accession>
<comment type="subunit">
    <text evidence="2">Homodimer.</text>
</comment>
<feature type="domain" description="Metallo-beta-lactamase" evidence="7">
    <location>
        <begin position="23"/>
        <end position="193"/>
    </location>
</feature>
<comment type="subcellular location">
    <subcellularLocation>
        <location evidence="1">Cytoplasm</location>
        <location evidence="1">Cytosol</location>
    </subcellularLocation>
</comment>
<dbReference type="AlphaFoldDB" id="A0A445N180"/>